<protein>
    <recommendedName>
        <fullName evidence="3">C2H2-type domain-containing protein</fullName>
    </recommendedName>
</protein>
<dbReference type="Gene3D" id="3.30.160.60">
    <property type="entry name" value="Classic Zinc Finger"/>
    <property type="match status" value="2"/>
</dbReference>
<keyword evidence="5" id="KW-1185">Reference proteome</keyword>
<feature type="domain" description="C2H2-type" evidence="3">
    <location>
        <begin position="679"/>
        <end position="708"/>
    </location>
</feature>
<dbReference type="InterPro" id="IPR059095">
    <property type="entry name" value="Znf_C2H2_17_2nd"/>
</dbReference>
<evidence type="ECO:0000259" key="3">
    <source>
        <dbReference type="SMART" id="SM00355"/>
    </source>
</evidence>
<dbReference type="STRING" id="105696.A0A1Y2LM60"/>
<dbReference type="PANTHER" id="PTHR46179">
    <property type="entry name" value="ZINC FINGER PROTEIN"/>
    <property type="match status" value="1"/>
</dbReference>
<feature type="region of interest" description="Disordered" evidence="2">
    <location>
        <begin position="749"/>
        <end position="770"/>
    </location>
</feature>
<feature type="domain" description="C2H2-type" evidence="3">
    <location>
        <begin position="613"/>
        <end position="638"/>
    </location>
</feature>
<evidence type="ECO:0000256" key="1">
    <source>
        <dbReference type="SAM" id="Coils"/>
    </source>
</evidence>
<organism evidence="4 5">
    <name type="scientific">Epicoccum nigrum</name>
    <name type="common">Soil fungus</name>
    <name type="synonym">Epicoccum purpurascens</name>
    <dbReference type="NCBI Taxonomy" id="105696"/>
    <lineage>
        <taxon>Eukaryota</taxon>
        <taxon>Fungi</taxon>
        <taxon>Dikarya</taxon>
        <taxon>Ascomycota</taxon>
        <taxon>Pezizomycotina</taxon>
        <taxon>Dothideomycetes</taxon>
        <taxon>Pleosporomycetidae</taxon>
        <taxon>Pleosporales</taxon>
        <taxon>Pleosporineae</taxon>
        <taxon>Didymellaceae</taxon>
        <taxon>Epicoccum</taxon>
    </lineage>
</organism>
<feature type="domain" description="C2H2-type" evidence="3">
    <location>
        <begin position="642"/>
        <end position="669"/>
    </location>
</feature>
<dbReference type="Pfam" id="PF26177">
    <property type="entry name" value="zf_C2H2_17_1st"/>
    <property type="match status" value="1"/>
</dbReference>
<feature type="coiled-coil region" evidence="1">
    <location>
        <begin position="772"/>
        <end position="806"/>
    </location>
</feature>
<dbReference type="InterPro" id="IPR051061">
    <property type="entry name" value="Zinc_finger_trans_reg"/>
</dbReference>
<dbReference type="PANTHER" id="PTHR46179:SF24">
    <property type="entry name" value="C2H2-TYPE DOMAIN-CONTAINING PROTEIN"/>
    <property type="match status" value="1"/>
</dbReference>
<sequence>MAKRRCKQTNVLLVFRVLQFVGQLRRRVQPRTQRGFVDESWPSSNVSANRTTLRRIPEGSSRLGSRRDAKQPQPQHIAHRISKYRKNNQRLLKPVIRLRTSGTGDPDCSNESGGEVQHMLSSVDDIYGHTEHVLSATASDNKLFLKHSDSPILEARSLNDTVQLLVTTFEALQTLLYCRSQFGDRWLAAQGQDFGLDIDETFVANYEHLLLWLQKELVDALARKVLEELLHPTGGYNKKQRKLLSWFTEFAEKPRPLSTSFPWTIKSSLAVLWGVCWMFYNSIEHPPAGTDGSHRIPGSRVLQHVDVPWTAPNSSEYLDFGLQLIGSQSQPEVRQQTGDKLPVGPGSDVFDAARNADTWSPDWQQGTSRHPSLTEDHSMPIGLLPPAAPRLFPGQSTYFRDAPQQDPIYSINHYLPQNSGATAITAFTQLSPDSLDPNSWQLPYCSLPQHSPRHLIDTTQAPSIRVTGTAGADSQVFAPPQLDFVAWPDYIPYASGPARNNNNTNFDLFNMGNTLPPVNGSSMQLPQILHKHERSHSAASNFSMPTPVSMASDAIPSPVGEQHRTSMSSPHMHTRHRSEDISSQDEQEHDGSLRKNHSYKRAEEPPRNPESKMICKHQECSGLTFDRKCEWSKHMDKHDRPYKCLVKGCEKLQGFTYSGGLLRHEREVHKMHGGTKKSLFCPFTDCKRSSGAGFTRKENLAEHIRRVHRRTSMSADMHGLIIRRDTIERSPTVESRQASESPYVRAMEYHESEEPSLKRKRVADSVLSDRGDEDLRAEIKRLRHENEEKDVRLRQLEQAVMALQHSQR</sequence>
<dbReference type="SMART" id="SM00355">
    <property type="entry name" value="ZnF_C2H2"/>
    <property type="match status" value="3"/>
</dbReference>
<evidence type="ECO:0000313" key="4">
    <source>
        <dbReference type="EMBL" id="OSS44622.1"/>
    </source>
</evidence>
<dbReference type="AlphaFoldDB" id="A0A1Y2LM60"/>
<feature type="compositionally biased region" description="Polar residues" evidence="2">
    <location>
        <begin position="537"/>
        <end position="546"/>
    </location>
</feature>
<feature type="region of interest" description="Disordered" evidence="2">
    <location>
        <begin position="39"/>
        <end position="77"/>
    </location>
</feature>
<dbReference type="GO" id="GO:0006357">
    <property type="term" value="P:regulation of transcription by RNA polymerase II"/>
    <property type="evidence" value="ECO:0007669"/>
    <property type="project" value="TreeGrafter"/>
</dbReference>
<proteinExistence type="predicted"/>
<feature type="compositionally biased region" description="Polar residues" evidence="2">
    <location>
        <begin position="41"/>
        <end position="51"/>
    </location>
</feature>
<name>A0A1Y2LM60_EPING</name>
<dbReference type="EMBL" id="KZ107856">
    <property type="protein sequence ID" value="OSS44622.1"/>
    <property type="molecule type" value="Genomic_DNA"/>
</dbReference>
<dbReference type="InterPro" id="IPR059009">
    <property type="entry name" value="Znf_C2H2_17_1st"/>
</dbReference>
<feature type="compositionally biased region" description="Basic and acidic residues" evidence="2">
    <location>
        <begin position="600"/>
        <end position="610"/>
    </location>
</feature>
<dbReference type="GO" id="GO:0005634">
    <property type="term" value="C:nucleus"/>
    <property type="evidence" value="ECO:0007669"/>
    <property type="project" value="TreeGrafter"/>
</dbReference>
<dbReference type="Pfam" id="PF26176">
    <property type="entry name" value="zf_C2H2_17_2"/>
    <property type="match status" value="1"/>
</dbReference>
<dbReference type="InterPro" id="IPR013087">
    <property type="entry name" value="Znf_C2H2_type"/>
</dbReference>
<dbReference type="InParanoid" id="A0A1Y2LM60"/>
<feature type="region of interest" description="Disordered" evidence="2">
    <location>
        <begin position="530"/>
        <end position="612"/>
    </location>
</feature>
<accession>A0A1Y2LM60</accession>
<keyword evidence="1" id="KW-0175">Coiled coil</keyword>
<evidence type="ECO:0000313" key="5">
    <source>
        <dbReference type="Proteomes" id="UP000193240"/>
    </source>
</evidence>
<gene>
    <name evidence="4" type="ORF">B5807_10562</name>
</gene>
<reference evidence="4 5" key="1">
    <citation type="journal article" date="2017" name="Genome Announc.">
        <title>Genome sequence of the saprophytic ascomycete Epicoccum nigrum ICMP 19927 strain isolated from New Zealand.</title>
        <authorList>
            <person name="Fokin M."/>
            <person name="Fleetwood D."/>
            <person name="Weir B.S."/>
            <person name="Villas-Boas S.G."/>
        </authorList>
    </citation>
    <scope>NUCLEOTIDE SEQUENCE [LARGE SCALE GENOMIC DNA]</scope>
    <source>
        <strain evidence="4 5">ICMP 19927</strain>
    </source>
</reference>
<evidence type="ECO:0000256" key="2">
    <source>
        <dbReference type="SAM" id="MobiDB-lite"/>
    </source>
</evidence>
<dbReference type="Proteomes" id="UP000193240">
    <property type="component" value="Unassembled WGS sequence"/>
</dbReference>
<dbReference type="OMA" id="RNTETWE"/>